<dbReference type="InterPro" id="IPR051013">
    <property type="entry name" value="MBL_superfamily_lactonases"/>
</dbReference>
<dbReference type="AlphaFoldDB" id="A0A074YVF0"/>
<dbReference type="InterPro" id="IPR036866">
    <property type="entry name" value="RibonucZ/Hydroxyglut_hydro"/>
</dbReference>
<keyword evidence="8" id="KW-1185">Reference proteome</keyword>
<name>A0A074YVF0_AURSE</name>
<dbReference type="Gene3D" id="3.60.15.10">
    <property type="entry name" value="Ribonuclease Z/Hydroxyacylglutathione hydrolase-like"/>
    <property type="match status" value="1"/>
</dbReference>
<dbReference type="OMA" id="YMGGDAC"/>
<dbReference type="GO" id="GO:0016787">
    <property type="term" value="F:hydrolase activity"/>
    <property type="evidence" value="ECO:0007669"/>
    <property type="project" value="UniProtKB-KW"/>
</dbReference>
<dbReference type="Proteomes" id="UP000030641">
    <property type="component" value="Unassembled WGS sequence"/>
</dbReference>
<keyword evidence="4" id="KW-0378">Hydrolase</keyword>
<sequence length="319" mass="35660">METSGRDSESGTVTLHALSAGHFTLPEYQFISPVVETARRTVPSLAFLIQHANKSGRITRIVFDLGLRRDTNRYAEPIRKYITTRRPMTTRPDVVEGLARGGLTPRDIDYVIYSHVHWDHIGEPRDFPDSIFIVGYGALDLRSGAGAKLRGGHPFFEHDLLPESRTIELSDPKEERGVSSAHQSSVQNFDTTRALTAFKHLPNTLDLFGDGSVLIVDAPGHLAGHINISVKVTDDRHVYLAGDAFHDRRLLTGEKDIGTWRDVEGHVCCIHADRQTAAETIDRIRKLELDGVEVIAAHDPEWENLNQCRFFGVTIETQP</sequence>
<dbReference type="GO" id="GO:0046872">
    <property type="term" value="F:metal ion binding"/>
    <property type="evidence" value="ECO:0007669"/>
    <property type="project" value="UniProtKB-KW"/>
</dbReference>
<evidence type="ECO:0000256" key="3">
    <source>
        <dbReference type="ARBA" id="ARBA00022723"/>
    </source>
</evidence>
<dbReference type="InterPro" id="IPR001279">
    <property type="entry name" value="Metallo-B-lactamas"/>
</dbReference>
<evidence type="ECO:0000256" key="1">
    <source>
        <dbReference type="ARBA" id="ARBA00001947"/>
    </source>
</evidence>
<reference evidence="7 8" key="1">
    <citation type="journal article" date="2014" name="BMC Genomics">
        <title>Genome sequencing of four Aureobasidium pullulans varieties: biotechnological potential, stress tolerance, and description of new species.</title>
        <authorList>
            <person name="Gostin Ar C."/>
            <person name="Ohm R.A."/>
            <person name="Kogej T."/>
            <person name="Sonjak S."/>
            <person name="Turk M."/>
            <person name="Zajc J."/>
            <person name="Zalar P."/>
            <person name="Grube M."/>
            <person name="Sun H."/>
            <person name="Han J."/>
            <person name="Sharma A."/>
            <person name="Chiniquy J."/>
            <person name="Ngan C.Y."/>
            <person name="Lipzen A."/>
            <person name="Barry K."/>
            <person name="Grigoriev I.V."/>
            <person name="Gunde-Cimerman N."/>
        </authorList>
    </citation>
    <scope>NUCLEOTIDE SEQUENCE [LARGE SCALE GENOMIC DNA]</scope>
    <source>
        <strain evidence="7 8">EXF-2481</strain>
    </source>
</reference>
<dbReference type="InParanoid" id="A0A074YVF0"/>
<keyword evidence="5" id="KW-0862">Zinc</keyword>
<comment type="cofactor">
    <cofactor evidence="1">
        <name>Zn(2+)</name>
        <dbReference type="ChEBI" id="CHEBI:29105"/>
    </cofactor>
</comment>
<evidence type="ECO:0000256" key="2">
    <source>
        <dbReference type="ARBA" id="ARBA00007749"/>
    </source>
</evidence>
<proteinExistence type="inferred from homology"/>
<dbReference type="PANTHER" id="PTHR42978">
    <property type="entry name" value="QUORUM-QUENCHING LACTONASE YTNP-RELATED-RELATED"/>
    <property type="match status" value="1"/>
</dbReference>
<dbReference type="PANTHER" id="PTHR42978:SF2">
    <property type="entry name" value="102 KBASES UNSTABLE REGION: FROM 1 TO 119443"/>
    <property type="match status" value="1"/>
</dbReference>
<dbReference type="GeneID" id="25363270"/>
<evidence type="ECO:0000259" key="6">
    <source>
        <dbReference type="Pfam" id="PF00753"/>
    </source>
</evidence>
<dbReference type="RefSeq" id="XP_013346695.1">
    <property type="nucleotide sequence ID" value="XM_013491241.1"/>
</dbReference>
<evidence type="ECO:0000313" key="8">
    <source>
        <dbReference type="Proteomes" id="UP000030641"/>
    </source>
</evidence>
<organism evidence="7 8">
    <name type="scientific">Aureobasidium subglaciale (strain EXF-2481)</name>
    <name type="common">Aureobasidium pullulans var. subglaciale</name>
    <dbReference type="NCBI Taxonomy" id="1043005"/>
    <lineage>
        <taxon>Eukaryota</taxon>
        <taxon>Fungi</taxon>
        <taxon>Dikarya</taxon>
        <taxon>Ascomycota</taxon>
        <taxon>Pezizomycotina</taxon>
        <taxon>Dothideomycetes</taxon>
        <taxon>Dothideomycetidae</taxon>
        <taxon>Dothideales</taxon>
        <taxon>Saccotheciaceae</taxon>
        <taxon>Aureobasidium</taxon>
    </lineage>
</organism>
<gene>
    <name evidence="7" type="ORF">AUEXF2481DRAFT_26523</name>
</gene>
<dbReference type="HOGENOM" id="CLU_030571_1_1_1"/>
<evidence type="ECO:0000256" key="4">
    <source>
        <dbReference type="ARBA" id="ARBA00022801"/>
    </source>
</evidence>
<dbReference type="EMBL" id="KL584752">
    <property type="protein sequence ID" value="KEQ98127.1"/>
    <property type="molecule type" value="Genomic_DNA"/>
</dbReference>
<keyword evidence="3" id="KW-0479">Metal-binding</keyword>
<accession>A0A074YVF0</accession>
<comment type="similarity">
    <text evidence="2">Belongs to the metallo-beta-lactamase superfamily.</text>
</comment>
<dbReference type="SUPFAM" id="SSF56281">
    <property type="entry name" value="Metallo-hydrolase/oxidoreductase"/>
    <property type="match status" value="1"/>
</dbReference>
<dbReference type="CDD" id="cd07730">
    <property type="entry name" value="metallo-hydrolase-like_MBL-fold"/>
    <property type="match status" value="1"/>
</dbReference>
<dbReference type="STRING" id="1043005.A0A074YVF0"/>
<feature type="domain" description="Metallo-beta-lactamase" evidence="6">
    <location>
        <begin position="44"/>
        <end position="288"/>
    </location>
</feature>
<evidence type="ECO:0000313" key="7">
    <source>
        <dbReference type="EMBL" id="KEQ98127.1"/>
    </source>
</evidence>
<evidence type="ECO:0000256" key="5">
    <source>
        <dbReference type="ARBA" id="ARBA00022833"/>
    </source>
</evidence>
<dbReference type="Pfam" id="PF00753">
    <property type="entry name" value="Lactamase_B"/>
    <property type="match status" value="1"/>
</dbReference>
<dbReference type="OrthoDB" id="10250730at2759"/>
<protein>
    <recommendedName>
        <fullName evidence="6">Metallo-beta-lactamase domain-containing protein</fullName>
    </recommendedName>
</protein>